<organism evidence="2 3">
    <name type="scientific">Paracoccus benzoatiresistens</name>
    <dbReference type="NCBI Taxonomy" id="2997341"/>
    <lineage>
        <taxon>Bacteria</taxon>
        <taxon>Pseudomonadati</taxon>
        <taxon>Pseudomonadota</taxon>
        <taxon>Alphaproteobacteria</taxon>
        <taxon>Rhodobacterales</taxon>
        <taxon>Paracoccaceae</taxon>
        <taxon>Paracoccus</taxon>
    </lineage>
</organism>
<dbReference type="EMBL" id="JAPTYD010000004">
    <property type="protein sequence ID" value="MCZ0961006.1"/>
    <property type="molecule type" value="Genomic_DNA"/>
</dbReference>
<feature type="region of interest" description="Disordered" evidence="1">
    <location>
        <begin position="62"/>
        <end position="85"/>
    </location>
</feature>
<dbReference type="Proteomes" id="UP001149822">
    <property type="component" value="Unassembled WGS sequence"/>
</dbReference>
<dbReference type="RefSeq" id="WP_268941006.1">
    <property type="nucleotide sequence ID" value="NZ_JAPTYD010000004.1"/>
</dbReference>
<evidence type="ECO:0000256" key="1">
    <source>
        <dbReference type="SAM" id="MobiDB-lite"/>
    </source>
</evidence>
<sequence length="85" mass="9147">MSKATLTLDGLPPLEGTAESGGDYIRFQTDAGIGADELDRLHKGQIEIDGKTEKVMLKSAQPHGEAEDAHGKIELTLQRFQPSSV</sequence>
<evidence type="ECO:0000313" key="3">
    <source>
        <dbReference type="Proteomes" id="UP001149822"/>
    </source>
</evidence>
<keyword evidence="3" id="KW-1185">Reference proteome</keyword>
<feature type="compositionally biased region" description="Basic and acidic residues" evidence="1">
    <location>
        <begin position="64"/>
        <end position="73"/>
    </location>
</feature>
<name>A0ABT4J1N9_9RHOB</name>
<proteinExistence type="predicted"/>
<evidence type="ECO:0000313" key="2">
    <source>
        <dbReference type="EMBL" id="MCZ0961006.1"/>
    </source>
</evidence>
<protein>
    <submittedName>
        <fullName evidence="2">Uncharacterized protein</fullName>
    </submittedName>
</protein>
<gene>
    <name evidence="2" type="ORF">OU682_05170</name>
</gene>
<feature type="region of interest" description="Disordered" evidence="1">
    <location>
        <begin position="1"/>
        <end position="23"/>
    </location>
</feature>
<comment type="caution">
    <text evidence="2">The sequence shown here is derived from an EMBL/GenBank/DDBJ whole genome shotgun (WGS) entry which is preliminary data.</text>
</comment>
<accession>A0ABT4J1N9</accession>
<reference evidence="2" key="1">
    <citation type="submission" date="2022-12" db="EMBL/GenBank/DDBJ databases">
        <title>Paracoccus sp. EF6 isolated from a lake water.</title>
        <authorList>
            <person name="Liu H."/>
        </authorList>
    </citation>
    <scope>NUCLEOTIDE SEQUENCE</scope>
    <source>
        <strain evidence="2">EF6</strain>
    </source>
</reference>